<feature type="domain" description="Zn(2)-C6 fungal-type" evidence="4">
    <location>
        <begin position="30"/>
        <end position="58"/>
    </location>
</feature>
<evidence type="ECO:0000256" key="3">
    <source>
        <dbReference type="SAM" id="MobiDB-lite"/>
    </source>
</evidence>
<evidence type="ECO:0000256" key="2">
    <source>
        <dbReference type="ARBA" id="ARBA00023242"/>
    </source>
</evidence>
<dbReference type="Pfam" id="PF00172">
    <property type="entry name" value="Zn_clus"/>
    <property type="match status" value="1"/>
</dbReference>
<dbReference type="InterPro" id="IPR036864">
    <property type="entry name" value="Zn2-C6_fun-type_DNA-bd_sf"/>
</dbReference>
<dbReference type="PROSITE" id="PS50048">
    <property type="entry name" value="ZN2_CY6_FUNGAL_2"/>
    <property type="match status" value="1"/>
</dbReference>
<reference evidence="5" key="1">
    <citation type="submission" date="2021-10" db="EMBL/GenBank/DDBJ databases">
        <authorList>
            <person name="Piombo E."/>
        </authorList>
    </citation>
    <scope>NUCLEOTIDE SEQUENCE</scope>
</reference>
<dbReference type="PANTHER" id="PTHR37534">
    <property type="entry name" value="TRANSCRIPTIONAL ACTIVATOR PROTEIN UGA3"/>
    <property type="match status" value="1"/>
</dbReference>
<dbReference type="OrthoDB" id="406634at2759"/>
<dbReference type="EMBL" id="CABFNQ020000715">
    <property type="protein sequence ID" value="CAH0025769.1"/>
    <property type="molecule type" value="Genomic_DNA"/>
</dbReference>
<feature type="region of interest" description="Disordered" evidence="3">
    <location>
        <begin position="108"/>
        <end position="131"/>
    </location>
</feature>
<feature type="region of interest" description="Disordered" evidence="3">
    <location>
        <begin position="188"/>
        <end position="213"/>
    </location>
</feature>
<dbReference type="InterPro" id="IPR001138">
    <property type="entry name" value="Zn2Cys6_DnaBD"/>
</dbReference>
<evidence type="ECO:0000313" key="5">
    <source>
        <dbReference type="EMBL" id="CAH0025769.1"/>
    </source>
</evidence>
<protein>
    <recommendedName>
        <fullName evidence="4">Zn(2)-C6 fungal-type domain-containing protein</fullName>
    </recommendedName>
</protein>
<feature type="compositionally biased region" description="Polar residues" evidence="3">
    <location>
        <begin position="112"/>
        <end position="127"/>
    </location>
</feature>
<organism evidence="5 6">
    <name type="scientific">Clonostachys rhizophaga</name>
    <dbReference type="NCBI Taxonomy" id="160324"/>
    <lineage>
        <taxon>Eukaryota</taxon>
        <taxon>Fungi</taxon>
        <taxon>Dikarya</taxon>
        <taxon>Ascomycota</taxon>
        <taxon>Pezizomycotina</taxon>
        <taxon>Sordariomycetes</taxon>
        <taxon>Hypocreomycetidae</taxon>
        <taxon>Hypocreales</taxon>
        <taxon>Bionectriaceae</taxon>
        <taxon>Clonostachys</taxon>
    </lineage>
</organism>
<dbReference type="SMART" id="SM00066">
    <property type="entry name" value="GAL4"/>
    <property type="match status" value="1"/>
</dbReference>
<sequence>MFEDLHSKGPKTGKAVRINRRNCTTKSRSGCVTCKTKHLKCDEAKPECFNCRGKGVKCGGYGRKLQWSMKHQVDFYTHKSAWHKNRDSHTRSAGLRLRSPEINRGVLESAERPTSSGLTEYVSSQAEAPSPPSFDTSFLLLSDSAFEFVNHEPDDQLIYTPGLDNEQPWEDPDPTVQLLDFGSMSESHLNPPPHITAQTHHESAKDQDSPNNIVSLPAARDKVHRVPRNILNIPSLLITRWFEQVCPIWSAFDSEISLNRTLAKRLWGESEAVLTSLQSMSAAYMSNQAPQMKAAAFQYMQAAMNAITSEILVLNTRGIMQTLPVGVLFALVCMGTIFGWINRHELVKRLLKNTKAILSEAKLHSESFSSSDREMLSFFVSSTQYWDTLVTFMGVEDESGAPVHDDNSEDTMLHFDINGNETQYSTLTPHPWTGISTLTSQLFCESIKCCRSFRKKMRGHEEGSESLLDALDIMARAEQLEIMLKQLEYPNLDEIGETGDRLTPRQHLIEAAEAYRLSALLHLYQTFPNTSTEVSPIGLFEIARDDVIWGDRVVPLALYLTDLLKKIPPESGSRSLLPILYIAASTGLRFRGGLSNVQLTASLGGSSGLLTDHALSYSSRDLSWISPHGSFDAFTSVSEDIILIGDARHLIMQRLGLLENCLYPKPIEIAKNLVKAIWEAYDNDLLDQHDVHWADIMEDLGLRSIFG</sequence>
<dbReference type="InterPro" id="IPR021858">
    <property type="entry name" value="Fun_TF"/>
</dbReference>
<comment type="subcellular location">
    <subcellularLocation>
        <location evidence="1">Nucleus</location>
    </subcellularLocation>
</comment>
<keyword evidence="6" id="KW-1185">Reference proteome</keyword>
<dbReference type="GO" id="GO:0045944">
    <property type="term" value="P:positive regulation of transcription by RNA polymerase II"/>
    <property type="evidence" value="ECO:0007669"/>
    <property type="project" value="TreeGrafter"/>
</dbReference>
<dbReference type="GO" id="GO:0000976">
    <property type="term" value="F:transcription cis-regulatory region binding"/>
    <property type="evidence" value="ECO:0007669"/>
    <property type="project" value="TreeGrafter"/>
</dbReference>
<dbReference type="Pfam" id="PF11951">
    <property type="entry name" value="Fungal_trans_2"/>
    <property type="match status" value="1"/>
</dbReference>
<proteinExistence type="predicted"/>
<keyword evidence="2" id="KW-0539">Nucleus</keyword>
<accession>A0A9N9VLN7</accession>
<name>A0A9N9VLN7_9HYPO</name>
<evidence type="ECO:0000259" key="4">
    <source>
        <dbReference type="PROSITE" id="PS50048"/>
    </source>
</evidence>
<dbReference type="Proteomes" id="UP000696573">
    <property type="component" value="Unassembled WGS sequence"/>
</dbReference>
<dbReference type="PANTHER" id="PTHR37534:SF11">
    <property type="entry name" value="ZN(II)2CYS6 TRANSCRIPTION FACTOR (EUROFUNG)"/>
    <property type="match status" value="1"/>
</dbReference>
<dbReference type="GO" id="GO:0005634">
    <property type="term" value="C:nucleus"/>
    <property type="evidence" value="ECO:0007669"/>
    <property type="project" value="UniProtKB-SubCell"/>
</dbReference>
<dbReference type="SUPFAM" id="SSF57701">
    <property type="entry name" value="Zn2/Cys6 DNA-binding domain"/>
    <property type="match status" value="1"/>
</dbReference>
<dbReference type="AlphaFoldDB" id="A0A9N9VLN7"/>
<dbReference type="GO" id="GO:0008270">
    <property type="term" value="F:zinc ion binding"/>
    <property type="evidence" value="ECO:0007669"/>
    <property type="project" value="InterPro"/>
</dbReference>
<dbReference type="PROSITE" id="PS00463">
    <property type="entry name" value="ZN2_CY6_FUNGAL_1"/>
    <property type="match status" value="1"/>
</dbReference>
<dbReference type="Gene3D" id="4.10.240.10">
    <property type="entry name" value="Zn(2)-C6 fungal-type DNA-binding domain"/>
    <property type="match status" value="1"/>
</dbReference>
<evidence type="ECO:0000313" key="6">
    <source>
        <dbReference type="Proteomes" id="UP000696573"/>
    </source>
</evidence>
<gene>
    <name evidence="5" type="ORF">CRHIZ90672A_00008470</name>
</gene>
<dbReference type="GO" id="GO:0000981">
    <property type="term" value="F:DNA-binding transcription factor activity, RNA polymerase II-specific"/>
    <property type="evidence" value="ECO:0007669"/>
    <property type="project" value="InterPro"/>
</dbReference>
<evidence type="ECO:0000256" key="1">
    <source>
        <dbReference type="ARBA" id="ARBA00004123"/>
    </source>
</evidence>
<comment type="caution">
    <text evidence="5">The sequence shown here is derived from an EMBL/GenBank/DDBJ whole genome shotgun (WGS) entry which is preliminary data.</text>
</comment>
<feature type="compositionally biased region" description="Basic and acidic residues" evidence="3">
    <location>
        <begin position="199"/>
        <end position="208"/>
    </location>
</feature>
<dbReference type="CDD" id="cd00067">
    <property type="entry name" value="GAL4"/>
    <property type="match status" value="1"/>
</dbReference>